<dbReference type="InterPro" id="IPR006099">
    <property type="entry name" value="MeMalonylCoA_mutase_a/b_cat"/>
</dbReference>
<dbReference type="Pfam" id="PF01642">
    <property type="entry name" value="MM_CoA_mutase"/>
    <property type="match status" value="1"/>
</dbReference>
<dbReference type="OrthoDB" id="198977at2759"/>
<dbReference type="STRING" id="29172.A0A0D8X5N5"/>
<feature type="non-terminal residue" evidence="2">
    <location>
        <position position="77"/>
    </location>
</feature>
<dbReference type="SUPFAM" id="SSF51703">
    <property type="entry name" value="Cobalamin (vitamin B12)-dependent enzymes"/>
    <property type="match status" value="1"/>
</dbReference>
<feature type="non-terminal residue" evidence="2">
    <location>
        <position position="1"/>
    </location>
</feature>
<sequence length="77" mass="8497">TKVDVLHVDNQKVREKQIAKLEHIRKTRDPQRAKAALDAITEGAAGKGNLLELAVEASRARCTVGEISDAMEKVFTR</sequence>
<organism evidence="2 3">
    <name type="scientific">Dictyocaulus viviparus</name>
    <name type="common">Bovine lungworm</name>
    <dbReference type="NCBI Taxonomy" id="29172"/>
    <lineage>
        <taxon>Eukaryota</taxon>
        <taxon>Metazoa</taxon>
        <taxon>Ecdysozoa</taxon>
        <taxon>Nematoda</taxon>
        <taxon>Chromadorea</taxon>
        <taxon>Rhabditida</taxon>
        <taxon>Rhabditina</taxon>
        <taxon>Rhabditomorpha</taxon>
        <taxon>Strongyloidea</taxon>
        <taxon>Metastrongylidae</taxon>
        <taxon>Dictyocaulus</taxon>
    </lineage>
</organism>
<keyword evidence="3" id="KW-1185">Reference proteome</keyword>
<dbReference type="GO" id="GO:0019678">
    <property type="term" value="P:propionate metabolic process, methylmalonyl pathway"/>
    <property type="evidence" value="ECO:0007669"/>
    <property type="project" value="TreeGrafter"/>
</dbReference>
<dbReference type="AlphaFoldDB" id="A0A0D8X5N5"/>
<dbReference type="PANTHER" id="PTHR48101:SF4">
    <property type="entry name" value="METHYLMALONYL-COA MUTASE, MITOCHONDRIAL"/>
    <property type="match status" value="1"/>
</dbReference>
<accession>A0A0D8X5N5</accession>
<evidence type="ECO:0000259" key="1">
    <source>
        <dbReference type="Pfam" id="PF01642"/>
    </source>
</evidence>
<dbReference type="GO" id="GO:0004494">
    <property type="term" value="F:methylmalonyl-CoA mutase activity"/>
    <property type="evidence" value="ECO:0007669"/>
    <property type="project" value="TreeGrafter"/>
</dbReference>
<dbReference type="InterPro" id="IPR016176">
    <property type="entry name" value="Cbl-dep_enz_cat"/>
</dbReference>
<dbReference type="GO" id="GO:0005739">
    <property type="term" value="C:mitochondrion"/>
    <property type="evidence" value="ECO:0007669"/>
    <property type="project" value="TreeGrafter"/>
</dbReference>
<evidence type="ECO:0000313" key="2">
    <source>
        <dbReference type="EMBL" id="KJH39788.1"/>
    </source>
</evidence>
<dbReference type="Proteomes" id="UP000053766">
    <property type="component" value="Unassembled WGS sequence"/>
</dbReference>
<dbReference type="EMBL" id="KN720587">
    <property type="protein sequence ID" value="KJH39788.1"/>
    <property type="molecule type" value="Genomic_DNA"/>
</dbReference>
<feature type="domain" description="Methylmalonyl-CoA mutase alpha/beta chain catalytic" evidence="1">
    <location>
        <begin position="2"/>
        <end position="76"/>
    </location>
</feature>
<dbReference type="Gene3D" id="3.20.20.240">
    <property type="entry name" value="Methylmalonyl-CoA mutase"/>
    <property type="match status" value="1"/>
</dbReference>
<name>A0A0D8X5N5_DICVI</name>
<reference evidence="2 3" key="1">
    <citation type="submission" date="2013-11" db="EMBL/GenBank/DDBJ databases">
        <title>Draft genome of the bovine lungworm Dictyocaulus viviparus.</title>
        <authorList>
            <person name="Mitreva M."/>
        </authorList>
    </citation>
    <scope>NUCLEOTIDE SEQUENCE [LARGE SCALE GENOMIC DNA]</scope>
    <source>
        <strain evidence="2 3">HannoverDv2000</strain>
    </source>
</reference>
<evidence type="ECO:0000313" key="3">
    <source>
        <dbReference type="Proteomes" id="UP000053766"/>
    </source>
</evidence>
<reference evidence="3" key="2">
    <citation type="journal article" date="2016" name="Sci. Rep.">
        <title>Dictyocaulus viviparus genome, variome and transcriptome elucidate lungworm biology and support future intervention.</title>
        <authorList>
            <person name="McNulty S.N."/>
            <person name="Strube C."/>
            <person name="Rosa B.A."/>
            <person name="Martin J.C."/>
            <person name="Tyagi R."/>
            <person name="Choi Y.J."/>
            <person name="Wang Q."/>
            <person name="Hallsworth Pepin K."/>
            <person name="Zhang X."/>
            <person name="Ozersky P."/>
            <person name="Wilson R.K."/>
            <person name="Sternberg P.W."/>
            <person name="Gasser R.B."/>
            <person name="Mitreva M."/>
        </authorList>
    </citation>
    <scope>NUCLEOTIDE SEQUENCE [LARGE SCALE GENOMIC DNA]</scope>
    <source>
        <strain evidence="3">HannoverDv2000</strain>
    </source>
</reference>
<protein>
    <recommendedName>
        <fullName evidence="1">Methylmalonyl-CoA mutase alpha/beta chain catalytic domain-containing protein</fullName>
    </recommendedName>
</protein>
<gene>
    <name evidence="2" type="ORF">DICVIV_14324</name>
</gene>
<proteinExistence type="predicted"/>
<dbReference type="PANTHER" id="PTHR48101">
    <property type="entry name" value="METHYLMALONYL-COA MUTASE, MITOCHONDRIAL-RELATED"/>
    <property type="match status" value="1"/>
</dbReference>
<dbReference type="GO" id="GO:0031419">
    <property type="term" value="F:cobalamin binding"/>
    <property type="evidence" value="ECO:0007669"/>
    <property type="project" value="InterPro"/>
</dbReference>